<keyword evidence="2" id="KW-1185">Reference proteome</keyword>
<dbReference type="OrthoDB" id="379270at2157"/>
<organism evidence="1 2">
    <name type="scientific">Methanolobus profundi</name>
    <dbReference type="NCBI Taxonomy" id="487685"/>
    <lineage>
        <taxon>Archaea</taxon>
        <taxon>Methanobacteriati</taxon>
        <taxon>Methanobacteriota</taxon>
        <taxon>Stenosarchaea group</taxon>
        <taxon>Methanomicrobia</taxon>
        <taxon>Methanosarcinales</taxon>
        <taxon>Methanosarcinaceae</taxon>
        <taxon>Methanolobus</taxon>
    </lineage>
</organism>
<dbReference type="Proteomes" id="UP000198535">
    <property type="component" value="Unassembled WGS sequence"/>
</dbReference>
<dbReference type="AlphaFoldDB" id="A0A1I4U2E7"/>
<sequence>MIHVVLIVCLLFSGCISYEDGNTSEASYSSETDSGSIQIPDIIVDQDDIPGRTLNSYFFYAVPENDIYTRELDNVSKYTDALPLGARNVGEKSYWMDVSGQRAVAVEIERYDSDEGMEYIFNNWQEWTEILKEAEQHDANLPWEEYETDTCDFGTNGYYESESPLNDPDISHTTLIFMTSNNELVTIHVRDERGNDLDEAMRIAEMVEDRL</sequence>
<proteinExistence type="predicted"/>
<dbReference type="RefSeq" id="WP_091937481.1">
    <property type="nucleotide sequence ID" value="NZ_FOUJ01000006.1"/>
</dbReference>
<evidence type="ECO:0000313" key="1">
    <source>
        <dbReference type="EMBL" id="SFM83174.1"/>
    </source>
</evidence>
<dbReference type="EMBL" id="FOUJ01000006">
    <property type="protein sequence ID" value="SFM83174.1"/>
    <property type="molecule type" value="Genomic_DNA"/>
</dbReference>
<evidence type="ECO:0000313" key="2">
    <source>
        <dbReference type="Proteomes" id="UP000198535"/>
    </source>
</evidence>
<name>A0A1I4U2E7_9EURY</name>
<gene>
    <name evidence="1" type="ORF">SAMN04488696_2516</name>
</gene>
<reference evidence="2" key="1">
    <citation type="submission" date="2016-10" db="EMBL/GenBank/DDBJ databases">
        <authorList>
            <person name="Varghese N."/>
            <person name="Submissions S."/>
        </authorList>
    </citation>
    <scope>NUCLEOTIDE SEQUENCE [LARGE SCALE GENOMIC DNA]</scope>
    <source>
        <strain evidence="2">Mob M</strain>
    </source>
</reference>
<accession>A0A1I4U2E7</accession>
<protein>
    <submittedName>
        <fullName evidence="1">Uncharacterized protein</fullName>
    </submittedName>
</protein>